<feature type="non-terminal residue" evidence="1">
    <location>
        <position position="1"/>
    </location>
</feature>
<name>A0A0F9BZ86_9ZZZZ</name>
<comment type="caution">
    <text evidence="1">The sequence shown here is derived from an EMBL/GenBank/DDBJ whole genome shotgun (WGS) entry which is preliminary data.</text>
</comment>
<reference evidence="1" key="1">
    <citation type="journal article" date="2015" name="Nature">
        <title>Complex archaea that bridge the gap between prokaryotes and eukaryotes.</title>
        <authorList>
            <person name="Spang A."/>
            <person name="Saw J.H."/>
            <person name="Jorgensen S.L."/>
            <person name="Zaremba-Niedzwiedzka K."/>
            <person name="Martijn J."/>
            <person name="Lind A.E."/>
            <person name="van Eijk R."/>
            <person name="Schleper C."/>
            <person name="Guy L."/>
            <person name="Ettema T.J."/>
        </authorList>
    </citation>
    <scope>NUCLEOTIDE SEQUENCE</scope>
</reference>
<accession>A0A0F9BZ86</accession>
<dbReference type="EMBL" id="LAZR01038549">
    <property type="protein sequence ID" value="KKL19267.1"/>
    <property type="molecule type" value="Genomic_DNA"/>
</dbReference>
<evidence type="ECO:0000313" key="1">
    <source>
        <dbReference type="EMBL" id="KKL19267.1"/>
    </source>
</evidence>
<gene>
    <name evidence="1" type="ORF">LCGC14_2467190</name>
</gene>
<proteinExistence type="predicted"/>
<sequence length="33" mass="3744">QEAREQGYEVGYTNGKCAGISFERNRKKKDSHG</sequence>
<protein>
    <submittedName>
        <fullName evidence="1">Uncharacterized protein</fullName>
    </submittedName>
</protein>
<organism evidence="1">
    <name type="scientific">marine sediment metagenome</name>
    <dbReference type="NCBI Taxonomy" id="412755"/>
    <lineage>
        <taxon>unclassified sequences</taxon>
        <taxon>metagenomes</taxon>
        <taxon>ecological metagenomes</taxon>
    </lineage>
</organism>
<dbReference type="AlphaFoldDB" id="A0A0F9BZ86"/>